<feature type="compositionally biased region" description="Low complexity" evidence="4">
    <location>
        <begin position="553"/>
        <end position="562"/>
    </location>
</feature>
<dbReference type="GO" id="GO:0016787">
    <property type="term" value="F:hydrolase activity"/>
    <property type="evidence" value="ECO:0007669"/>
    <property type="project" value="UniProtKB-KW"/>
</dbReference>
<keyword evidence="7" id="KW-1185">Reference proteome</keyword>
<dbReference type="PROSITE" id="PS00941">
    <property type="entry name" value="CARBOXYLESTERASE_B_2"/>
    <property type="match status" value="1"/>
</dbReference>
<dbReference type="InterPro" id="IPR029058">
    <property type="entry name" value="AB_hydrolase_fold"/>
</dbReference>
<comment type="similarity">
    <text evidence="1 3">Belongs to the type-B carboxylesterase/lipase family.</text>
</comment>
<organism evidence="6 7">
    <name type="scientific">Orbilia javanica</name>
    <dbReference type="NCBI Taxonomy" id="47235"/>
    <lineage>
        <taxon>Eukaryota</taxon>
        <taxon>Fungi</taxon>
        <taxon>Dikarya</taxon>
        <taxon>Ascomycota</taxon>
        <taxon>Pezizomycotina</taxon>
        <taxon>Orbiliomycetes</taxon>
        <taxon>Orbiliales</taxon>
        <taxon>Orbiliaceae</taxon>
        <taxon>Orbilia</taxon>
    </lineage>
</organism>
<dbReference type="InterPro" id="IPR050309">
    <property type="entry name" value="Type-B_Carboxylest/Lipase"/>
</dbReference>
<dbReference type="InterPro" id="IPR019826">
    <property type="entry name" value="Carboxylesterase_B_AS"/>
</dbReference>
<dbReference type="Gene3D" id="3.40.50.1820">
    <property type="entry name" value="alpha/beta hydrolase"/>
    <property type="match status" value="1"/>
</dbReference>
<reference evidence="6 7" key="1">
    <citation type="submission" date="2019-10" db="EMBL/GenBank/DDBJ databases">
        <authorList>
            <person name="Palmer J.M."/>
        </authorList>
    </citation>
    <scope>NUCLEOTIDE SEQUENCE [LARGE SCALE GENOMIC DNA]</scope>
    <source>
        <strain evidence="6 7">TWF718</strain>
    </source>
</reference>
<proteinExistence type="inferred from homology"/>
<feature type="region of interest" description="Disordered" evidence="4">
    <location>
        <begin position="548"/>
        <end position="582"/>
    </location>
</feature>
<dbReference type="EC" id="3.1.1.-" evidence="3"/>
<gene>
    <name evidence="6" type="ORF">TWF718_010461</name>
</gene>
<evidence type="ECO:0000256" key="1">
    <source>
        <dbReference type="ARBA" id="ARBA00005964"/>
    </source>
</evidence>
<evidence type="ECO:0000256" key="4">
    <source>
        <dbReference type="SAM" id="MobiDB-lite"/>
    </source>
</evidence>
<dbReference type="InterPro" id="IPR002018">
    <property type="entry name" value="CarbesteraseB"/>
</dbReference>
<dbReference type="Proteomes" id="UP001313282">
    <property type="component" value="Unassembled WGS sequence"/>
</dbReference>
<dbReference type="InterPro" id="IPR019819">
    <property type="entry name" value="Carboxylesterase_B_CS"/>
</dbReference>
<evidence type="ECO:0000256" key="3">
    <source>
        <dbReference type="RuleBase" id="RU361235"/>
    </source>
</evidence>
<feature type="chain" id="PRO_5042667027" description="Carboxylic ester hydrolase" evidence="3">
    <location>
        <begin position="20"/>
        <end position="608"/>
    </location>
</feature>
<evidence type="ECO:0000313" key="7">
    <source>
        <dbReference type="Proteomes" id="UP001313282"/>
    </source>
</evidence>
<evidence type="ECO:0000313" key="6">
    <source>
        <dbReference type="EMBL" id="KAK6335019.1"/>
    </source>
</evidence>
<accession>A0AAN8NPP4</accession>
<dbReference type="SUPFAM" id="SSF53474">
    <property type="entry name" value="alpha/beta-Hydrolases"/>
    <property type="match status" value="1"/>
</dbReference>
<feature type="domain" description="Carboxylesterase type B" evidence="5">
    <location>
        <begin position="26"/>
        <end position="517"/>
    </location>
</feature>
<keyword evidence="3" id="KW-0732">Signal</keyword>
<dbReference type="PROSITE" id="PS00122">
    <property type="entry name" value="CARBOXYLESTERASE_B_1"/>
    <property type="match status" value="1"/>
</dbReference>
<protein>
    <recommendedName>
        <fullName evidence="3">Carboxylic ester hydrolase</fullName>
        <ecNumber evidence="3">3.1.1.-</ecNumber>
    </recommendedName>
</protein>
<evidence type="ECO:0000256" key="2">
    <source>
        <dbReference type="ARBA" id="ARBA00022801"/>
    </source>
</evidence>
<dbReference type="Pfam" id="PF00135">
    <property type="entry name" value="COesterase"/>
    <property type="match status" value="1"/>
</dbReference>
<sequence>MKPPHFFLYLLPIISRSCASILETQLHNSTVRGGFCNGPNSSTQFLGIPYAAPPVGRLRWEAPLPFNGALELENGVFNATRRPSVCYQFGTSDVGADAGPYDEDCLFLSVWVPSNVEDTASSGLPVKVWVHGGANTGGGIMNPLYNGCKLAEEGSIVVNIAYRLGPLGFLALESAGIAGNFGIQDILLGLQWVQDNIGSFGGDKDKVLLFGQSAGAWNTWIISSLPSAPNLMRAVAIESGGGVDFQSSFSAQLGGAAFAKNANCSTTDAACLRSLTPEELRGILYLPGSPALSGFTMIRPSIQPFVDGNIIPVQPSQVGSRVPAVFSSTSEEGAFFLILSNPDPTKVNEEGFNIFLRTEFGPLVDEINSRYPISNFQNFPMPGFSRAAQIITDYGWKCPAYRGLTKTAENGVPTWSYIFDHVSTCPFTPGIPSFVLDIMGSAHGFDIPYSFARTDGLPIPGGNCSLNEEEKRTSNIIVDAWTSLAATGNASTNGFDWPTFTSESYEGLYIGRNSTEISSLNSDYSICGFWNQISTILLEAANKNGTNVTDDIPTNPTIVDVPTTPPSPTETGSLTPTESQPSKGPRIDIGLFSVLVAATVSLLLAESL</sequence>
<dbReference type="AlphaFoldDB" id="A0AAN8NPP4"/>
<feature type="signal peptide" evidence="3">
    <location>
        <begin position="1"/>
        <end position="19"/>
    </location>
</feature>
<name>A0AAN8NPP4_9PEZI</name>
<keyword evidence="2 3" id="KW-0378">Hydrolase</keyword>
<evidence type="ECO:0000259" key="5">
    <source>
        <dbReference type="Pfam" id="PF00135"/>
    </source>
</evidence>
<dbReference type="EMBL" id="JAVHNR010000008">
    <property type="protein sequence ID" value="KAK6335019.1"/>
    <property type="molecule type" value="Genomic_DNA"/>
</dbReference>
<comment type="caution">
    <text evidence="6">The sequence shown here is derived from an EMBL/GenBank/DDBJ whole genome shotgun (WGS) entry which is preliminary data.</text>
</comment>
<dbReference type="PANTHER" id="PTHR11559">
    <property type="entry name" value="CARBOXYLESTERASE"/>
    <property type="match status" value="1"/>
</dbReference>